<name>A0A481W6E0_9CAUD</name>
<dbReference type="RefSeq" id="YP_009820359.1">
    <property type="nucleotide sequence ID" value="NC_048166.1"/>
</dbReference>
<keyword evidence="2" id="KW-1185">Reference proteome</keyword>
<dbReference type="Proteomes" id="UP000293575">
    <property type="component" value="Segment"/>
</dbReference>
<organism evidence="1 2">
    <name type="scientific">Pseudomonas phage Lana</name>
    <dbReference type="NCBI Taxonomy" id="2530172"/>
    <lineage>
        <taxon>Viruses</taxon>
        <taxon>Duplodnaviria</taxon>
        <taxon>Heunggongvirae</taxon>
        <taxon>Uroviricota</taxon>
        <taxon>Caudoviricetes</taxon>
        <taxon>Lanavirus</taxon>
        <taxon>Lanavirus lana</taxon>
    </lineage>
</organism>
<dbReference type="EMBL" id="MK473373">
    <property type="protein sequence ID" value="QBJ04545.1"/>
    <property type="molecule type" value="Genomic_DNA"/>
</dbReference>
<dbReference type="GeneID" id="55011795"/>
<accession>A0A481W6E0</accession>
<proteinExistence type="predicted"/>
<evidence type="ECO:0000313" key="2">
    <source>
        <dbReference type="Proteomes" id="UP000293575"/>
    </source>
</evidence>
<evidence type="ECO:0000313" key="1">
    <source>
        <dbReference type="EMBL" id="QBJ04545.1"/>
    </source>
</evidence>
<protein>
    <submittedName>
        <fullName evidence="1">Uncharacterized protein</fullName>
    </submittedName>
</protein>
<reference evidence="1" key="1">
    <citation type="submission" date="2019-01" db="EMBL/GenBank/DDBJ databases">
        <authorList>
            <person name="Hylling O."/>
            <person name="Carstens A.B."/>
            <person name="Hansen L.H."/>
        </authorList>
    </citation>
    <scope>NUCLEOTIDE SEQUENCE [LARGE SCALE GENOMIC DNA]</scope>
</reference>
<dbReference type="KEGG" id="vg:55011795"/>
<sequence length="151" mass="16937">MHRLVITRAYYQVGSLTGLCDIHFTTEDGGDLKWSGFINGKTGPVLVEVPGDGQLFIEHSQMCTVSITTPEKLMYTNRMIFQEVKLTVKAKALCGKCGKMCTRTKVVSQTINPFNTNPDGTVKTRDQILTELQLKAAQYRTETIYHVKCED</sequence>